<accession>A0AA39P680</accession>
<protein>
    <recommendedName>
        <fullName evidence="1">Hydantoinase A/oxoprolinase domain-containing protein</fullName>
    </recommendedName>
</protein>
<dbReference type="EMBL" id="JAUEPR010000016">
    <property type="protein sequence ID" value="KAK0477668.1"/>
    <property type="molecule type" value="Genomic_DNA"/>
</dbReference>
<dbReference type="InterPro" id="IPR045079">
    <property type="entry name" value="Oxoprolinase-like"/>
</dbReference>
<reference evidence="2" key="1">
    <citation type="submission" date="2023-06" db="EMBL/GenBank/DDBJ databases">
        <authorList>
            <consortium name="Lawrence Berkeley National Laboratory"/>
            <person name="Ahrendt S."/>
            <person name="Sahu N."/>
            <person name="Indic B."/>
            <person name="Wong-Bajracharya J."/>
            <person name="Merenyi Z."/>
            <person name="Ke H.-M."/>
            <person name="Monk M."/>
            <person name="Kocsube S."/>
            <person name="Drula E."/>
            <person name="Lipzen A."/>
            <person name="Balint B."/>
            <person name="Henrissat B."/>
            <person name="Andreopoulos B."/>
            <person name="Martin F.M."/>
            <person name="Harder C.B."/>
            <person name="Rigling D."/>
            <person name="Ford K.L."/>
            <person name="Foster G.D."/>
            <person name="Pangilinan J."/>
            <person name="Papanicolaou A."/>
            <person name="Barry K."/>
            <person name="LaButti K."/>
            <person name="Viragh M."/>
            <person name="Koriabine M."/>
            <person name="Yan M."/>
            <person name="Riley R."/>
            <person name="Champramary S."/>
            <person name="Plett K.L."/>
            <person name="Tsai I.J."/>
            <person name="Slot J."/>
            <person name="Sipos G."/>
            <person name="Plett J."/>
            <person name="Nagy L.G."/>
            <person name="Grigoriev I.V."/>
        </authorList>
    </citation>
    <scope>NUCLEOTIDE SEQUENCE</scope>
    <source>
        <strain evidence="2">ICMP 16352</strain>
    </source>
</reference>
<comment type="caution">
    <text evidence="2">The sequence shown here is derived from an EMBL/GenBank/DDBJ whole genome shotgun (WGS) entry which is preliminary data.</text>
</comment>
<dbReference type="InterPro" id="IPR002821">
    <property type="entry name" value="Hydantoinase_A"/>
</dbReference>
<dbReference type="PANTHER" id="PTHR11365:SF10">
    <property type="entry name" value="HYDANTOINASE_OXOPROLINASE"/>
    <property type="match status" value="1"/>
</dbReference>
<dbReference type="GO" id="GO:0016787">
    <property type="term" value="F:hydrolase activity"/>
    <property type="evidence" value="ECO:0007669"/>
    <property type="project" value="InterPro"/>
</dbReference>
<dbReference type="AlphaFoldDB" id="A0AA39P680"/>
<keyword evidence="3" id="KW-1185">Reference proteome</keyword>
<dbReference type="SUPFAM" id="SSF53067">
    <property type="entry name" value="Actin-like ATPase domain"/>
    <property type="match status" value="1"/>
</dbReference>
<name>A0AA39P680_9AGAR</name>
<dbReference type="PANTHER" id="PTHR11365">
    <property type="entry name" value="5-OXOPROLINASE RELATED"/>
    <property type="match status" value="1"/>
</dbReference>
<organism evidence="2 3">
    <name type="scientific">Armillaria novae-zelandiae</name>
    <dbReference type="NCBI Taxonomy" id="153914"/>
    <lineage>
        <taxon>Eukaryota</taxon>
        <taxon>Fungi</taxon>
        <taxon>Dikarya</taxon>
        <taxon>Basidiomycota</taxon>
        <taxon>Agaricomycotina</taxon>
        <taxon>Agaricomycetes</taxon>
        <taxon>Agaricomycetidae</taxon>
        <taxon>Agaricales</taxon>
        <taxon>Marasmiineae</taxon>
        <taxon>Physalacriaceae</taxon>
        <taxon>Armillaria</taxon>
    </lineage>
</organism>
<dbReference type="Pfam" id="PF01968">
    <property type="entry name" value="Hydantoinase_A"/>
    <property type="match status" value="1"/>
</dbReference>
<proteinExistence type="predicted"/>
<evidence type="ECO:0000313" key="2">
    <source>
        <dbReference type="EMBL" id="KAK0477668.1"/>
    </source>
</evidence>
<dbReference type="InterPro" id="IPR043129">
    <property type="entry name" value="ATPase_NBD"/>
</dbReference>
<evidence type="ECO:0000313" key="3">
    <source>
        <dbReference type="Proteomes" id="UP001175227"/>
    </source>
</evidence>
<dbReference type="Proteomes" id="UP001175227">
    <property type="component" value="Unassembled WGS sequence"/>
</dbReference>
<evidence type="ECO:0000259" key="1">
    <source>
        <dbReference type="Pfam" id="PF01968"/>
    </source>
</evidence>
<gene>
    <name evidence="2" type="ORF">IW261DRAFT_1566034</name>
</gene>
<feature type="domain" description="Hydantoinase A/oxoprolinase" evidence="1">
    <location>
        <begin position="19"/>
        <end position="90"/>
    </location>
</feature>
<sequence>MRGAWYLASIDLKSKEGTGNGMLVMDVGGMTTDVGMLLPSGFPWQAAAFIEVGGVHTNFSMPDISSIGLGGGSRVHADDMTVTVGPDSISLSLTH</sequence>